<dbReference type="eggNOG" id="ENOG502SDWS">
    <property type="taxonomic scope" value="Eukaryota"/>
</dbReference>
<evidence type="ECO:0000256" key="4">
    <source>
        <dbReference type="ARBA" id="ARBA00022832"/>
    </source>
</evidence>
<dbReference type="InterPro" id="IPR002582">
    <property type="entry name" value="ACPS"/>
</dbReference>
<dbReference type="SUPFAM" id="SSF56214">
    <property type="entry name" value="4'-phosphopantetheinyl transferase"/>
    <property type="match status" value="1"/>
</dbReference>
<dbReference type="GO" id="GO:0000287">
    <property type="term" value="F:magnesium ion binding"/>
    <property type="evidence" value="ECO:0007669"/>
    <property type="project" value="InterPro"/>
</dbReference>
<reference evidence="9 10" key="1">
    <citation type="journal article" date="2010" name="Nat. Biotechnol.">
        <title>Genome sequence of the model mushroom Schizophyllum commune.</title>
        <authorList>
            <person name="Ohm R.A."/>
            <person name="de Jong J.F."/>
            <person name="Lugones L.G."/>
            <person name="Aerts A."/>
            <person name="Kothe E."/>
            <person name="Stajich J.E."/>
            <person name="de Vries R.P."/>
            <person name="Record E."/>
            <person name="Levasseur A."/>
            <person name="Baker S.E."/>
            <person name="Bartholomew K.A."/>
            <person name="Coutinho P.M."/>
            <person name="Erdmann S."/>
            <person name="Fowler T.J."/>
            <person name="Gathman A.C."/>
            <person name="Lombard V."/>
            <person name="Henrissat B."/>
            <person name="Knabe N."/>
            <person name="Kuees U."/>
            <person name="Lilly W.W."/>
            <person name="Lindquist E."/>
            <person name="Lucas S."/>
            <person name="Magnuson J.K."/>
            <person name="Piumi F."/>
            <person name="Raudaskoski M."/>
            <person name="Salamov A."/>
            <person name="Schmutz J."/>
            <person name="Schwarze F.W.M.R."/>
            <person name="vanKuyk P.A."/>
            <person name="Horton J.S."/>
            <person name="Grigoriev I.V."/>
            <person name="Woesten H.A.B."/>
        </authorList>
    </citation>
    <scope>NUCLEOTIDE SEQUENCE [LARGE SCALE GENOMIC DNA]</scope>
    <source>
        <strain evidence="10">H4-8 / FGSC 9210</strain>
    </source>
</reference>
<evidence type="ECO:0000256" key="3">
    <source>
        <dbReference type="ARBA" id="ARBA00022723"/>
    </source>
</evidence>
<dbReference type="Proteomes" id="UP000007431">
    <property type="component" value="Unassembled WGS sequence"/>
</dbReference>
<dbReference type="VEuPathDB" id="FungiDB:SCHCODRAFT_01093854"/>
<dbReference type="GeneID" id="9592650"/>
<keyword evidence="5" id="KW-0460">Magnesium</keyword>
<evidence type="ECO:0000313" key="9">
    <source>
        <dbReference type="EMBL" id="EFI97090.1"/>
    </source>
</evidence>
<evidence type="ECO:0000256" key="5">
    <source>
        <dbReference type="ARBA" id="ARBA00022842"/>
    </source>
</evidence>
<dbReference type="NCBIfam" id="TIGR00516">
    <property type="entry name" value="acpS"/>
    <property type="match status" value="1"/>
</dbReference>
<keyword evidence="3" id="KW-0479">Metal-binding</keyword>
<dbReference type="KEGG" id="scm:SCHCO_01093854"/>
<gene>
    <name evidence="9" type="ORF">SCHCODRAFT_15611</name>
</gene>
<dbReference type="GO" id="GO:0006633">
    <property type="term" value="P:fatty acid biosynthetic process"/>
    <property type="evidence" value="ECO:0007669"/>
    <property type="project" value="UniProtKB-KW"/>
</dbReference>
<dbReference type="OrthoDB" id="15433at2759"/>
<evidence type="ECO:0000256" key="2">
    <source>
        <dbReference type="ARBA" id="ARBA00022679"/>
    </source>
</evidence>
<dbReference type="InterPro" id="IPR037143">
    <property type="entry name" value="4-PPantetheinyl_Trfase_dom_sf"/>
</dbReference>
<keyword evidence="1" id="KW-0444">Lipid biosynthesis</keyword>
<protein>
    <recommendedName>
        <fullName evidence="8">4'-phosphopantetheinyl transferase domain-containing protein</fullName>
    </recommendedName>
</protein>
<organism evidence="10">
    <name type="scientific">Schizophyllum commune (strain H4-8 / FGSC 9210)</name>
    <name type="common">Split gill fungus</name>
    <dbReference type="NCBI Taxonomy" id="578458"/>
    <lineage>
        <taxon>Eukaryota</taxon>
        <taxon>Fungi</taxon>
        <taxon>Dikarya</taxon>
        <taxon>Basidiomycota</taxon>
        <taxon>Agaricomycotina</taxon>
        <taxon>Agaricomycetes</taxon>
        <taxon>Agaricomycetidae</taxon>
        <taxon>Agaricales</taxon>
        <taxon>Schizophyllaceae</taxon>
        <taxon>Schizophyllum</taxon>
    </lineage>
</organism>
<evidence type="ECO:0000256" key="1">
    <source>
        <dbReference type="ARBA" id="ARBA00022516"/>
    </source>
</evidence>
<dbReference type="OMA" id="HDGEYVF"/>
<accession>D8Q3Q1</accession>
<dbReference type="NCBIfam" id="TIGR00556">
    <property type="entry name" value="pantethn_trn"/>
    <property type="match status" value="1"/>
</dbReference>
<dbReference type="FunCoup" id="D8Q3Q1">
    <property type="interactions" value="14"/>
</dbReference>
<keyword evidence="7" id="KW-0275">Fatty acid biosynthesis</keyword>
<dbReference type="Gene3D" id="3.90.470.20">
    <property type="entry name" value="4'-phosphopantetheinyl transferase domain"/>
    <property type="match status" value="1"/>
</dbReference>
<dbReference type="InterPro" id="IPR004568">
    <property type="entry name" value="Ppantetheine-prot_Trfase_dom"/>
</dbReference>
<dbReference type="InParanoid" id="D8Q3Q1"/>
<evidence type="ECO:0000256" key="6">
    <source>
        <dbReference type="ARBA" id="ARBA00023098"/>
    </source>
</evidence>
<keyword evidence="4" id="KW-0276">Fatty acid metabolism</keyword>
<evidence type="ECO:0000313" key="10">
    <source>
        <dbReference type="Proteomes" id="UP000007431"/>
    </source>
</evidence>
<dbReference type="AlphaFoldDB" id="D8Q3Q1"/>
<dbReference type="InterPro" id="IPR008278">
    <property type="entry name" value="4-PPantetheinyl_Trfase_dom"/>
</dbReference>
<sequence>MAILGIGVDLVHVPHIAAALSRHPSRFPGRILSTSELSDWRKLADAAAAERVRFLAVRWAVKEAAYKALSAAYRPVWHELTYAHGLDGRPMLQYQPKEGPTPRLKALHTSVSHDGEYVIANVLAEEGGGCNRATPAKAPTFARPRAGLKA</sequence>
<feature type="domain" description="4'-phosphopantetheinyl transferase" evidence="8">
    <location>
        <begin position="5"/>
        <end position="120"/>
    </location>
</feature>
<name>D8Q3Q1_SCHCM</name>
<keyword evidence="6" id="KW-0443">Lipid metabolism</keyword>
<proteinExistence type="inferred from homology"/>
<evidence type="ECO:0000259" key="8">
    <source>
        <dbReference type="Pfam" id="PF01648"/>
    </source>
</evidence>
<keyword evidence="10" id="KW-1185">Reference proteome</keyword>
<dbReference type="EMBL" id="GL377306">
    <property type="protein sequence ID" value="EFI97090.1"/>
    <property type="molecule type" value="Genomic_DNA"/>
</dbReference>
<dbReference type="GO" id="GO:0008897">
    <property type="term" value="F:holo-[acyl-carrier-protein] synthase activity"/>
    <property type="evidence" value="ECO:0007669"/>
    <property type="project" value="InterPro"/>
</dbReference>
<dbReference type="RefSeq" id="XP_003031993.1">
    <property type="nucleotide sequence ID" value="XM_003031947.1"/>
</dbReference>
<dbReference type="STRING" id="578458.D8Q3Q1"/>
<dbReference type="Pfam" id="PF01648">
    <property type="entry name" value="ACPS"/>
    <property type="match status" value="1"/>
</dbReference>
<dbReference type="HAMAP" id="MF_00101">
    <property type="entry name" value="AcpS"/>
    <property type="match status" value="1"/>
</dbReference>
<evidence type="ECO:0000256" key="7">
    <source>
        <dbReference type="ARBA" id="ARBA00023160"/>
    </source>
</evidence>
<dbReference type="HOGENOM" id="CLU_089696_3_2_1"/>
<keyword evidence="2" id="KW-0808">Transferase</keyword>